<dbReference type="InterPro" id="IPR033130">
    <property type="entry name" value="RNase_T2_His_AS_2"/>
</dbReference>
<protein>
    <submittedName>
        <fullName evidence="5">Ribonuclease Oy</fullName>
    </submittedName>
</protein>
<name>A0A151I4P9_9HYME</name>
<evidence type="ECO:0000313" key="5">
    <source>
        <dbReference type="EMBL" id="KYM85863.1"/>
    </source>
</evidence>
<dbReference type="GO" id="GO:0003723">
    <property type="term" value="F:RNA binding"/>
    <property type="evidence" value="ECO:0007669"/>
    <property type="project" value="InterPro"/>
</dbReference>
<dbReference type="GO" id="GO:0005576">
    <property type="term" value="C:extracellular region"/>
    <property type="evidence" value="ECO:0007669"/>
    <property type="project" value="TreeGrafter"/>
</dbReference>
<dbReference type="InterPro" id="IPR036430">
    <property type="entry name" value="RNase_T2-like_sf"/>
</dbReference>
<dbReference type="STRING" id="520822.A0A151I4P9"/>
<evidence type="ECO:0000256" key="4">
    <source>
        <dbReference type="RuleBase" id="RU004328"/>
    </source>
</evidence>
<dbReference type="Pfam" id="PF00445">
    <property type="entry name" value="Ribonuclease_T2"/>
    <property type="match status" value="1"/>
</dbReference>
<dbReference type="GO" id="GO:0006401">
    <property type="term" value="P:RNA catabolic process"/>
    <property type="evidence" value="ECO:0007669"/>
    <property type="project" value="TreeGrafter"/>
</dbReference>
<dbReference type="PANTHER" id="PTHR11240">
    <property type="entry name" value="RIBONUCLEASE T2"/>
    <property type="match status" value="1"/>
</dbReference>
<feature type="active site" evidence="3">
    <location>
        <position position="123"/>
    </location>
</feature>
<feature type="active site" evidence="3">
    <location>
        <position position="66"/>
    </location>
</feature>
<reference evidence="5 6" key="1">
    <citation type="submission" date="2015-09" db="EMBL/GenBank/DDBJ databases">
        <title>Atta colombica WGS genome.</title>
        <authorList>
            <person name="Nygaard S."/>
            <person name="Hu H."/>
            <person name="Boomsma J."/>
            <person name="Zhang G."/>
        </authorList>
    </citation>
    <scope>NUCLEOTIDE SEQUENCE [LARGE SCALE GENOMIC DNA]</scope>
    <source>
        <strain evidence="5">Treedump-2</strain>
        <tissue evidence="5">Whole body</tissue>
    </source>
</reference>
<gene>
    <name evidence="5" type="ORF">ALC53_04351</name>
</gene>
<proteinExistence type="inferred from homology"/>
<dbReference type="AlphaFoldDB" id="A0A151I4P9"/>
<dbReference type="Gene3D" id="3.90.730.10">
    <property type="entry name" value="Ribonuclease T2-like"/>
    <property type="match status" value="1"/>
</dbReference>
<dbReference type="CDD" id="cd01061">
    <property type="entry name" value="RNase_T2_euk"/>
    <property type="match status" value="1"/>
</dbReference>
<dbReference type="PROSITE" id="PS00531">
    <property type="entry name" value="RNASE_T2_2"/>
    <property type="match status" value="1"/>
</dbReference>
<dbReference type="SUPFAM" id="SSF55895">
    <property type="entry name" value="Ribonuclease Rh-like"/>
    <property type="match status" value="1"/>
</dbReference>
<evidence type="ECO:0000256" key="2">
    <source>
        <dbReference type="ARBA" id="ARBA00023157"/>
    </source>
</evidence>
<accession>A0A151I4P9</accession>
<sequence>FKIVTFISFNFNRKWIEWKTNVKSNEFDVLIFTQRWPLTVCFEWENKSLNSTHRCVLPKRNKWTIHGIWPTKYNEIGPQFCNRSLSFDSKTLAPVEEALKENWIDIQKGSKPYSFWKHEWDKHGTCAISVRDLNNELKYFRTGLKLLDRYNMIDVLAKTNILPGNKYTVQNYLTGIQKILNKRGQVMCVVDQKKKKHNSKHKFLLQTYFTFFQKTKNSYVNEIRICFNKALQLVDCDGIYHFPTNCNRSQQIIYPNIVPRHHIYNGITGYIIPPSSERSQLLRVLGLQVKEVPYLQEKFLYTKYVKYNHNNELLNYS</sequence>
<dbReference type="Proteomes" id="UP000078540">
    <property type="component" value="Unassembled WGS sequence"/>
</dbReference>
<evidence type="ECO:0000313" key="6">
    <source>
        <dbReference type="Proteomes" id="UP000078540"/>
    </source>
</evidence>
<keyword evidence="6" id="KW-1185">Reference proteome</keyword>
<dbReference type="InterPro" id="IPR033697">
    <property type="entry name" value="Ribonuclease_T2_eukaryotic"/>
</dbReference>
<dbReference type="GO" id="GO:0033897">
    <property type="term" value="F:ribonuclease T2 activity"/>
    <property type="evidence" value="ECO:0007669"/>
    <property type="project" value="InterPro"/>
</dbReference>
<dbReference type="InterPro" id="IPR001568">
    <property type="entry name" value="RNase_T2-like"/>
</dbReference>
<dbReference type="PANTHER" id="PTHR11240:SF22">
    <property type="entry name" value="RIBONUCLEASE T2"/>
    <property type="match status" value="1"/>
</dbReference>
<feature type="active site" evidence="3">
    <location>
        <position position="119"/>
    </location>
</feature>
<comment type="similarity">
    <text evidence="1 4">Belongs to the RNase T2 family.</text>
</comment>
<dbReference type="EMBL" id="KQ976448">
    <property type="protein sequence ID" value="KYM85863.1"/>
    <property type="molecule type" value="Genomic_DNA"/>
</dbReference>
<organism evidence="5 6">
    <name type="scientific">Atta colombica</name>
    <dbReference type="NCBI Taxonomy" id="520822"/>
    <lineage>
        <taxon>Eukaryota</taxon>
        <taxon>Metazoa</taxon>
        <taxon>Ecdysozoa</taxon>
        <taxon>Arthropoda</taxon>
        <taxon>Hexapoda</taxon>
        <taxon>Insecta</taxon>
        <taxon>Pterygota</taxon>
        <taxon>Neoptera</taxon>
        <taxon>Endopterygota</taxon>
        <taxon>Hymenoptera</taxon>
        <taxon>Apocrita</taxon>
        <taxon>Aculeata</taxon>
        <taxon>Formicoidea</taxon>
        <taxon>Formicidae</taxon>
        <taxon>Myrmicinae</taxon>
        <taxon>Atta</taxon>
    </lineage>
</organism>
<keyword evidence="2" id="KW-1015">Disulfide bond</keyword>
<evidence type="ECO:0000256" key="3">
    <source>
        <dbReference type="PIRSR" id="PIRSR633697-1"/>
    </source>
</evidence>
<feature type="non-terminal residue" evidence="5">
    <location>
        <position position="1"/>
    </location>
</feature>
<evidence type="ECO:0000256" key="1">
    <source>
        <dbReference type="ARBA" id="ARBA00007469"/>
    </source>
</evidence>